<dbReference type="PANTHER" id="PTHR46300:SF2">
    <property type="entry name" value="CYTOCHROME P450 MONOOXYGENASE ALNH-RELATED"/>
    <property type="match status" value="1"/>
</dbReference>
<comment type="similarity">
    <text evidence="2">Belongs to the cytochrome P450 family.</text>
</comment>
<keyword evidence="6" id="KW-0503">Monooxygenase</keyword>
<dbReference type="InterPro" id="IPR002401">
    <property type="entry name" value="Cyt_P450_E_grp-I"/>
</dbReference>
<dbReference type="InterPro" id="IPR050364">
    <property type="entry name" value="Cytochrome_P450_fung"/>
</dbReference>
<keyword evidence="7" id="KW-0349">Heme</keyword>
<dbReference type="InterPro" id="IPR036396">
    <property type="entry name" value="Cyt_P450_sf"/>
</dbReference>
<evidence type="ECO:0000256" key="2">
    <source>
        <dbReference type="ARBA" id="ARBA00010617"/>
    </source>
</evidence>
<dbReference type="Proteomes" id="UP000813444">
    <property type="component" value="Unassembled WGS sequence"/>
</dbReference>
<evidence type="ECO:0000256" key="6">
    <source>
        <dbReference type="ARBA" id="ARBA00023033"/>
    </source>
</evidence>
<dbReference type="Gene3D" id="1.10.630.10">
    <property type="entry name" value="Cytochrome P450"/>
    <property type="match status" value="1"/>
</dbReference>
<dbReference type="SUPFAM" id="SSF48264">
    <property type="entry name" value="Cytochrome P450"/>
    <property type="match status" value="1"/>
</dbReference>
<protein>
    <submittedName>
        <fullName evidence="8">Cytochrome P450</fullName>
    </submittedName>
</protein>
<dbReference type="PANTHER" id="PTHR46300">
    <property type="entry name" value="P450, PUTATIVE (EUROFUNG)-RELATED-RELATED"/>
    <property type="match status" value="1"/>
</dbReference>
<dbReference type="AlphaFoldDB" id="A0A8K0SHX1"/>
<comment type="caution">
    <text evidence="8">The sequence shown here is derived from an EMBL/GenBank/DDBJ whole genome shotgun (WGS) entry which is preliminary data.</text>
</comment>
<dbReference type="Pfam" id="PF00067">
    <property type="entry name" value="p450"/>
    <property type="match status" value="1"/>
</dbReference>
<dbReference type="PRINTS" id="PR00463">
    <property type="entry name" value="EP450I"/>
</dbReference>
<keyword evidence="4" id="KW-0560">Oxidoreductase</keyword>
<evidence type="ECO:0000256" key="4">
    <source>
        <dbReference type="ARBA" id="ARBA00023002"/>
    </source>
</evidence>
<dbReference type="InterPro" id="IPR001128">
    <property type="entry name" value="Cyt_P450"/>
</dbReference>
<name>A0A8K0SHX1_9HYPO</name>
<evidence type="ECO:0000256" key="3">
    <source>
        <dbReference type="ARBA" id="ARBA00022723"/>
    </source>
</evidence>
<comment type="cofactor">
    <cofactor evidence="7">
        <name>heme</name>
        <dbReference type="ChEBI" id="CHEBI:30413"/>
    </cofactor>
</comment>
<organism evidence="8 9">
    <name type="scientific">Stachybotrys elegans</name>
    <dbReference type="NCBI Taxonomy" id="80388"/>
    <lineage>
        <taxon>Eukaryota</taxon>
        <taxon>Fungi</taxon>
        <taxon>Dikarya</taxon>
        <taxon>Ascomycota</taxon>
        <taxon>Pezizomycotina</taxon>
        <taxon>Sordariomycetes</taxon>
        <taxon>Hypocreomycetidae</taxon>
        <taxon>Hypocreales</taxon>
        <taxon>Stachybotryaceae</taxon>
        <taxon>Stachybotrys</taxon>
    </lineage>
</organism>
<sequence length="289" mass="33391">MLSLRRKIESGIEQGIARDSIFREYVENREDYEVTEQEADYAFQSMLGGGARSPLNAIMTLCYLMMEHPQWQQKLQAEVDIVVGADRLPTFEDIPNLPIVRAVVKEEVRYRTIVAELGIPHRLDEDDVYEGYFFAKGTVFPDQGHRSILMDKTAHPARWLDPGYPTYREPLTVHPDLQNFTPFGYGRCACPGYDFVERTLVIMVARLASGFNFEKPIDPATKEPAVIEIRYKPTPNPRRLPFACCIVSKGEKRAEIIQKEANNLKFHSRHMLLRRELTQSEDFHQNRDE</sequence>
<dbReference type="GO" id="GO:0004497">
    <property type="term" value="F:monooxygenase activity"/>
    <property type="evidence" value="ECO:0007669"/>
    <property type="project" value="UniProtKB-KW"/>
</dbReference>
<evidence type="ECO:0000256" key="1">
    <source>
        <dbReference type="ARBA" id="ARBA00004685"/>
    </source>
</evidence>
<evidence type="ECO:0000256" key="5">
    <source>
        <dbReference type="ARBA" id="ARBA00023004"/>
    </source>
</evidence>
<evidence type="ECO:0000313" key="8">
    <source>
        <dbReference type="EMBL" id="KAH7308582.1"/>
    </source>
</evidence>
<dbReference type="EMBL" id="JAGPNK010000015">
    <property type="protein sequence ID" value="KAH7308582.1"/>
    <property type="molecule type" value="Genomic_DNA"/>
</dbReference>
<dbReference type="OrthoDB" id="1103324at2759"/>
<proteinExistence type="inferred from homology"/>
<evidence type="ECO:0000256" key="7">
    <source>
        <dbReference type="PIRSR" id="PIRSR602401-1"/>
    </source>
</evidence>
<dbReference type="GO" id="GO:0020037">
    <property type="term" value="F:heme binding"/>
    <property type="evidence" value="ECO:0007669"/>
    <property type="project" value="InterPro"/>
</dbReference>
<keyword evidence="5 7" id="KW-0408">Iron</keyword>
<keyword evidence="3 7" id="KW-0479">Metal-binding</keyword>
<comment type="pathway">
    <text evidence="1">Mycotoxin biosynthesis.</text>
</comment>
<dbReference type="PRINTS" id="PR00385">
    <property type="entry name" value="P450"/>
</dbReference>
<evidence type="ECO:0000313" key="9">
    <source>
        <dbReference type="Proteomes" id="UP000813444"/>
    </source>
</evidence>
<gene>
    <name evidence="8" type="ORF">B0I35DRAFT_464165</name>
</gene>
<accession>A0A8K0SHX1</accession>
<dbReference type="GO" id="GO:0016705">
    <property type="term" value="F:oxidoreductase activity, acting on paired donors, with incorporation or reduction of molecular oxygen"/>
    <property type="evidence" value="ECO:0007669"/>
    <property type="project" value="InterPro"/>
</dbReference>
<keyword evidence="9" id="KW-1185">Reference proteome</keyword>
<feature type="binding site" description="axial binding residue" evidence="7">
    <location>
        <position position="190"/>
    </location>
    <ligand>
        <name>heme</name>
        <dbReference type="ChEBI" id="CHEBI:30413"/>
    </ligand>
    <ligandPart>
        <name>Fe</name>
        <dbReference type="ChEBI" id="CHEBI:18248"/>
    </ligandPart>
</feature>
<dbReference type="GO" id="GO:0005506">
    <property type="term" value="F:iron ion binding"/>
    <property type="evidence" value="ECO:0007669"/>
    <property type="project" value="InterPro"/>
</dbReference>
<reference evidence="8" key="1">
    <citation type="journal article" date="2021" name="Nat. Commun.">
        <title>Genetic determinants of endophytism in the Arabidopsis root mycobiome.</title>
        <authorList>
            <person name="Mesny F."/>
            <person name="Miyauchi S."/>
            <person name="Thiergart T."/>
            <person name="Pickel B."/>
            <person name="Atanasova L."/>
            <person name="Karlsson M."/>
            <person name="Huettel B."/>
            <person name="Barry K.W."/>
            <person name="Haridas S."/>
            <person name="Chen C."/>
            <person name="Bauer D."/>
            <person name="Andreopoulos W."/>
            <person name="Pangilinan J."/>
            <person name="LaButti K."/>
            <person name="Riley R."/>
            <person name="Lipzen A."/>
            <person name="Clum A."/>
            <person name="Drula E."/>
            <person name="Henrissat B."/>
            <person name="Kohler A."/>
            <person name="Grigoriev I.V."/>
            <person name="Martin F.M."/>
            <person name="Hacquard S."/>
        </authorList>
    </citation>
    <scope>NUCLEOTIDE SEQUENCE</scope>
    <source>
        <strain evidence="8">MPI-CAGE-CH-0235</strain>
    </source>
</reference>